<comment type="caution">
    <text evidence="5">The sequence shown here is derived from an EMBL/GenBank/DDBJ whole genome shotgun (WGS) entry which is preliminary data.</text>
</comment>
<dbReference type="GO" id="GO:0003677">
    <property type="term" value="F:DNA binding"/>
    <property type="evidence" value="ECO:0007669"/>
    <property type="project" value="UniProtKB-KW"/>
</dbReference>
<dbReference type="PANTHER" id="PTHR33154:SF33">
    <property type="entry name" value="TRANSCRIPTIONAL REPRESSOR SDPR"/>
    <property type="match status" value="1"/>
</dbReference>
<dbReference type="InterPro" id="IPR036390">
    <property type="entry name" value="WH_DNA-bd_sf"/>
</dbReference>
<evidence type="ECO:0000259" key="4">
    <source>
        <dbReference type="PROSITE" id="PS50987"/>
    </source>
</evidence>
<dbReference type="SUPFAM" id="SSF46785">
    <property type="entry name" value="Winged helix' DNA-binding domain"/>
    <property type="match status" value="1"/>
</dbReference>
<dbReference type="PROSITE" id="PS50987">
    <property type="entry name" value="HTH_ARSR_2"/>
    <property type="match status" value="1"/>
</dbReference>
<accession>A0A420X1N6</accession>
<dbReference type="GO" id="GO:0003700">
    <property type="term" value="F:DNA-binding transcription factor activity"/>
    <property type="evidence" value="ECO:0007669"/>
    <property type="project" value="InterPro"/>
</dbReference>
<dbReference type="EMBL" id="RBIN01000001">
    <property type="protein sequence ID" value="RKR07657.1"/>
    <property type="molecule type" value="Genomic_DNA"/>
</dbReference>
<keyword evidence="1" id="KW-0805">Transcription regulation</keyword>
<dbReference type="Proteomes" id="UP000281975">
    <property type="component" value="Unassembled WGS sequence"/>
</dbReference>
<evidence type="ECO:0000256" key="2">
    <source>
        <dbReference type="ARBA" id="ARBA00023125"/>
    </source>
</evidence>
<dbReference type="AlphaFoldDB" id="A0A420X1N6"/>
<dbReference type="InterPro" id="IPR051081">
    <property type="entry name" value="HTH_MetalResp_TranReg"/>
</dbReference>
<evidence type="ECO:0000313" key="6">
    <source>
        <dbReference type="Proteomes" id="UP000281975"/>
    </source>
</evidence>
<keyword evidence="2" id="KW-0238">DNA-binding</keyword>
<evidence type="ECO:0000256" key="3">
    <source>
        <dbReference type="ARBA" id="ARBA00023163"/>
    </source>
</evidence>
<keyword evidence="6" id="KW-1185">Reference proteome</keyword>
<evidence type="ECO:0000256" key="1">
    <source>
        <dbReference type="ARBA" id="ARBA00023015"/>
    </source>
</evidence>
<keyword evidence="3" id="KW-0804">Transcription</keyword>
<feature type="domain" description="HTH arsR-type" evidence="4">
    <location>
        <begin position="15"/>
        <end position="107"/>
    </location>
</feature>
<dbReference type="InterPro" id="IPR011991">
    <property type="entry name" value="ArsR-like_HTH"/>
</dbReference>
<gene>
    <name evidence="5" type="ORF">C7446_0473</name>
</gene>
<dbReference type="RefSeq" id="WP_170149977.1">
    <property type="nucleotide sequence ID" value="NZ_RBIN01000001.1"/>
</dbReference>
<sequence length="107" mass="11893">MHPLELIHPADAPFRADYGHERAAGVMQAMGHGLRLHILQLLAAEGELGLTEFEQQLGIDSSQLAGHLQILQQAELVWCRRQPAGHCYMLRGDEVITLLRSLKSLFG</sequence>
<dbReference type="InterPro" id="IPR001845">
    <property type="entry name" value="HTH_ArsR_DNA-bd_dom"/>
</dbReference>
<dbReference type="CDD" id="cd00090">
    <property type="entry name" value="HTH_ARSR"/>
    <property type="match status" value="1"/>
</dbReference>
<dbReference type="Gene3D" id="1.10.10.10">
    <property type="entry name" value="Winged helix-like DNA-binding domain superfamily/Winged helix DNA-binding domain"/>
    <property type="match status" value="1"/>
</dbReference>
<protein>
    <submittedName>
        <fullName evidence="5">Helix-turn-helix protein</fullName>
    </submittedName>
</protein>
<name>A0A420X1N6_9GAMM</name>
<evidence type="ECO:0000313" key="5">
    <source>
        <dbReference type="EMBL" id="RKR07657.1"/>
    </source>
</evidence>
<dbReference type="SMART" id="SM00418">
    <property type="entry name" value="HTH_ARSR"/>
    <property type="match status" value="1"/>
</dbReference>
<dbReference type="PANTHER" id="PTHR33154">
    <property type="entry name" value="TRANSCRIPTIONAL REGULATOR, ARSR FAMILY"/>
    <property type="match status" value="1"/>
</dbReference>
<reference evidence="5 6" key="1">
    <citation type="submission" date="2018-10" db="EMBL/GenBank/DDBJ databases">
        <title>Genomic Encyclopedia of Type Strains, Phase IV (KMG-IV): sequencing the most valuable type-strain genomes for metagenomic binning, comparative biology and taxonomic classification.</title>
        <authorList>
            <person name="Goeker M."/>
        </authorList>
    </citation>
    <scope>NUCLEOTIDE SEQUENCE [LARGE SCALE GENOMIC DNA]</scope>
    <source>
        <strain evidence="5 6">DSM 23229</strain>
    </source>
</reference>
<organism evidence="5 6">
    <name type="scientific">Kushneria sinocarnis</name>
    <dbReference type="NCBI Taxonomy" id="595502"/>
    <lineage>
        <taxon>Bacteria</taxon>
        <taxon>Pseudomonadati</taxon>
        <taxon>Pseudomonadota</taxon>
        <taxon>Gammaproteobacteria</taxon>
        <taxon>Oceanospirillales</taxon>
        <taxon>Halomonadaceae</taxon>
        <taxon>Kushneria</taxon>
    </lineage>
</organism>
<dbReference type="InterPro" id="IPR036388">
    <property type="entry name" value="WH-like_DNA-bd_sf"/>
</dbReference>
<proteinExistence type="predicted"/>